<name>A0ABT3VH42_9BURK</name>
<dbReference type="Proteomes" id="UP001209916">
    <property type="component" value="Unassembled WGS sequence"/>
</dbReference>
<dbReference type="RefSeq" id="WP_266119911.1">
    <property type="nucleotide sequence ID" value="NZ_JAPKNA010000001.1"/>
</dbReference>
<protein>
    <submittedName>
        <fullName evidence="2">Type 1 glutamine amidotransferase</fullName>
    </submittedName>
</protein>
<dbReference type="Pfam" id="PF00117">
    <property type="entry name" value="GATase"/>
    <property type="match status" value="1"/>
</dbReference>
<comment type="caution">
    <text evidence="2">The sequence shown here is derived from an EMBL/GenBank/DDBJ whole genome shotgun (WGS) entry which is preliminary data.</text>
</comment>
<evidence type="ECO:0000259" key="1">
    <source>
        <dbReference type="Pfam" id="PF00117"/>
    </source>
</evidence>
<sequence>MKPIAILQHEATQGPGVLLDHLHKNAFPYQLIAAPLDGMVPLSAREYSGIVVLGSDHSVNEPLSWIVREQVFLLDAIQRHIPVLGHCFGAQMLVRVLGAQVQRNSYPNIGWGQVWSSPHAQRVMGLPRRAVLFNWHYDTFQIPSGASRTLYGPHCLNKGFALGPHWAFQGHLEVTAESIRQWCEHGRHELMQRHGPAAQDAQQILAGLDQHLGTLHLIAKHTYQRWTDQLLERAGLARPLIHMPSLYAAQ</sequence>
<dbReference type="CDD" id="cd01741">
    <property type="entry name" value="GATase1_1"/>
    <property type="match status" value="1"/>
</dbReference>
<dbReference type="PANTHER" id="PTHR42695:SF5">
    <property type="entry name" value="GLUTAMINE AMIDOTRANSFERASE YLR126C-RELATED"/>
    <property type="match status" value="1"/>
</dbReference>
<reference evidence="2 3" key="1">
    <citation type="submission" date="2022-11" db="EMBL/GenBank/DDBJ databases">
        <title>Biodiversity and phylogenetic relationships of bacteria.</title>
        <authorList>
            <person name="Machado R.A.R."/>
            <person name="Bhat A."/>
            <person name="Loulou A."/>
            <person name="Kallel S."/>
        </authorList>
    </citation>
    <scope>NUCLEOTIDE SEQUENCE [LARGE SCALE GENOMIC DNA]</scope>
    <source>
        <strain evidence="2 3">DSM 13975</strain>
    </source>
</reference>
<gene>
    <name evidence="2" type="ORF">OSH09_01380</name>
</gene>
<dbReference type="SUPFAM" id="SSF52317">
    <property type="entry name" value="Class I glutamine amidotransferase-like"/>
    <property type="match status" value="1"/>
</dbReference>
<dbReference type="PROSITE" id="PS51273">
    <property type="entry name" value="GATASE_TYPE_1"/>
    <property type="match status" value="1"/>
</dbReference>
<keyword evidence="2" id="KW-0315">Glutamine amidotransferase</keyword>
<dbReference type="Gene3D" id="3.40.50.880">
    <property type="match status" value="1"/>
</dbReference>
<keyword evidence="3" id="KW-1185">Reference proteome</keyword>
<dbReference type="InterPro" id="IPR029062">
    <property type="entry name" value="Class_I_gatase-like"/>
</dbReference>
<dbReference type="InterPro" id="IPR017926">
    <property type="entry name" value="GATASE"/>
</dbReference>
<organism evidence="2 3">
    <name type="scientific">Alcaligenes parafaecalis</name>
    <dbReference type="NCBI Taxonomy" id="171260"/>
    <lineage>
        <taxon>Bacteria</taxon>
        <taxon>Pseudomonadati</taxon>
        <taxon>Pseudomonadota</taxon>
        <taxon>Betaproteobacteria</taxon>
        <taxon>Burkholderiales</taxon>
        <taxon>Alcaligenaceae</taxon>
        <taxon>Alcaligenes</taxon>
    </lineage>
</organism>
<evidence type="ECO:0000313" key="3">
    <source>
        <dbReference type="Proteomes" id="UP001209916"/>
    </source>
</evidence>
<evidence type="ECO:0000313" key="2">
    <source>
        <dbReference type="EMBL" id="MCX5462817.1"/>
    </source>
</evidence>
<dbReference type="EMBL" id="JAPKNA010000001">
    <property type="protein sequence ID" value="MCX5462817.1"/>
    <property type="molecule type" value="Genomic_DNA"/>
</dbReference>
<proteinExistence type="predicted"/>
<feature type="domain" description="Glutamine amidotransferase" evidence="1">
    <location>
        <begin position="44"/>
        <end position="175"/>
    </location>
</feature>
<dbReference type="InterPro" id="IPR044992">
    <property type="entry name" value="ChyE-like"/>
</dbReference>
<dbReference type="PANTHER" id="PTHR42695">
    <property type="entry name" value="GLUTAMINE AMIDOTRANSFERASE YLR126C-RELATED"/>
    <property type="match status" value="1"/>
</dbReference>
<accession>A0ABT3VH42</accession>